<dbReference type="InterPro" id="IPR043129">
    <property type="entry name" value="ATPase_NBD"/>
</dbReference>
<reference evidence="2 3" key="1">
    <citation type="submission" date="2017-06" db="EMBL/GenBank/DDBJ databases">
        <title>Genome sequencing of cyanobaciteial culture collection at National Institute for Environmental Studies (NIES).</title>
        <authorList>
            <person name="Hirose Y."/>
            <person name="Shimura Y."/>
            <person name="Fujisawa T."/>
            <person name="Nakamura Y."/>
            <person name="Kawachi M."/>
        </authorList>
    </citation>
    <scope>NUCLEOTIDE SEQUENCE [LARGE SCALE GENOMIC DNA]</scope>
    <source>
        <strain evidence="2 3">NIES-267</strain>
    </source>
</reference>
<gene>
    <name evidence="2" type="ORF">NIES267_49630</name>
</gene>
<keyword evidence="3" id="KW-1185">Reference proteome</keyword>
<dbReference type="EMBL" id="AP018227">
    <property type="protein sequence ID" value="BAY85463.1"/>
    <property type="molecule type" value="Genomic_DNA"/>
</dbReference>
<dbReference type="OrthoDB" id="437233at2"/>
<accession>A0A1Z4LW68</accession>
<sequence>MTPRANQIQEMIADIDKLLQHKGKRLWGVISSTDEPREVLQRVRDFLANEALSGETSQAQLPPLVAKFMQEGHQDLGEPKPQPQTSANNQLYELIEPVKAELKTLLEERANLVTEIRELEKKRLHDYSLAQQLASQEKIISEFMQVLRNRLENDVALPLTASIDGDSNTTTKKALPASIGQGDSTRVENLAKLTSDLDQRLVALDGTVNVVFEALQRNIHAYHDSLSQSLARMHYKGVQGEQLLEVFIKNVANLSPAQVNSELIEQVSDEVNVETIDAQSVESTETGNFNYDSETVETVELTETSNQFNHDFESVESDAVDENIETYGQDNNDNLVVTPDKNIDNIEFSQAQENLDLDNDNIYVSPDFEAAISQIEQDSVNEDDTEELELTEEIEEQFAQNQENEQVSQPVNQQAIEQEIVKEPDAFDTPDKMQAVLTELKKSSSTEQLVAEKSSSSDNANEDEVDELYASLFDSENLTPSSPQAPPKQVITQAIDVENHPTSPELDSQLKEIQIEKEEKEEKEDKEVVSREVVFEYIPPTATDETSESSAFASLDNQSPENQSPILDLSSGESTSQNPQANQTVSKTYKRKQAKSEDTINSLTELLFEEEPKPVKNSQLKSQSKSELQPEEITTPEIQQETAPKPQEITPPEIQQQKTASTPEIQQAKQPEPPTQPTEEKPQLKEITLPVSSLRQRNIPQPKKELDLSTLNTTTINTPLPQTEKTIADSEEISQDNSTGSVNSTEIHPVNPEDTVWYLGLDIGTTGISAALLNRSTTQIHPIYWSQENPATAQSRSFRLPAEVYLPRTSINSDKGENAEQNIYSAYLKPYLPISLAYKSISETASSEIRQKWEPILQLNEFSAVPLVWIIRSLSKLLLTLKSDSNSTTLGLTATAIGIQKEQFSSIINNISGIICTCPSNWSEQYRFNIRESLIISQLVEHPQQVFFVEEAIASLLGELEGANGEIVKLVNDENSAHTVTSDSQLLGNTLVINIGASATEMALVDLPEDKQDLSHNEFMLHGFTCGGKAMEQDIITQLLLPSKWRKQRNPKSNDANSENNPLHWKPNIPGLDQIRFSSLGLEQLELPRAGEPDISQRISLQQRLESSPLGKALLDAAIALKLILQHQESFTIELADQRWELQRRDLESQVFVPFVRRINRELNKLLVARGIPTEAINQIVLCGGVSSISAISRWLQQKLPSAKIIQEKYLSENGTPATSRVATGLCVLALHPLVLEIPRQQYTDYFLFTELLRLLPEKAVTFGEVIQLFESRGINTRTCQQRLLAFLEGEIPPGLVPSNQDMQWLNNSSVQNSNYKSITSSPLFDKQGSLSYRPNLRQLQQLRNYLDAIKNSAHQSLEEPYTVNFAVVVNE</sequence>
<feature type="compositionally biased region" description="Polar residues" evidence="1">
    <location>
        <begin position="690"/>
        <end position="699"/>
    </location>
</feature>
<dbReference type="SUPFAM" id="SSF53067">
    <property type="entry name" value="Actin-like ATPase domain"/>
    <property type="match status" value="1"/>
</dbReference>
<feature type="compositionally biased region" description="Polar residues" evidence="1">
    <location>
        <begin position="548"/>
        <end position="587"/>
    </location>
</feature>
<proteinExistence type="predicted"/>
<evidence type="ECO:0000313" key="3">
    <source>
        <dbReference type="Proteomes" id="UP000218418"/>
    </source>
</evidence>
<feature type="compositionally biased region" description="Polar residues" evidence="1">
    <location>
        <begin position="445"/>
        <end position="459"/>
    </location>
</feature>
<feature type="region of interest" description="Disordered" evidence="1">
    <location>
        <begin position="440"/>
        <end position="463"/>
    </location>
</feature>
<evidence type="ECO:0000256" key="1">
    <source>
        <dbReference type="SAM" id="MobiDB-lite"/>
    </source>
</evidence>
<evidence type="ECO:0000313" key="2">
    <source>
        <dbReference type="EMBL" id="BAY85463.1"/>
    </source>
</evidence>
<feature type="compositionally biased region" description="Low complexity" evidence="1">
    <location>
        <begin position="618"/>
        <end position="658"/>
    </location>
</feature>
<feature type="compositionally biased region" description="Basic and acidic residues" evidence="1">
    <location>
        <begin position="508"/>
        <end position="534"/>
    </location>
</feature>
<protein>
    <submittedName>
        <fullName evidence="2">Uncharacterized protein</fullName>
    </submittedName>
</protein>
<organism evidence="2 3">
    <name type="scientific">Calothrix parasitica NIES-267</name>
    <dbReference type="NCBI Taxonomy" id="1973488"/>
    <lineage>
        <taxon>Bacteria</taxon>
        <taxon>Bacillati</taxon>
        <taxon>Cyanobacteriota</taxon>
        <taxon>Cyanophyceae</taxon>
        <taxon>Nostocales</taxon>
        <taxon>Calotrichaceae</taxon>
        <taxon>Calothrix</taxon>
    </lineage>
</organism>
<feature type="region of interest" description="Disordered" evidence="1">
    <location>
        <begin position="475"/>
        <end position="718"/>
    </location>
</feature>
<dbReference type="Gene3D" id="3.90.640.10">
    <property type="entry name" value="Actin, Chain A, domain 4"/>
    <property type="match status" value="1"/>
</dbReference>
<name>A0A1Z4LW68_9CYAN</name>
<dbReference type="Gene3D" id="3.30.420.40">
    <property type="match status" value="1"/>
</dbReference>
<dbReference type="Proteomes" id="UP000218418">
    <property type="component" value="Chromosome"/>
</dbReference>